<organism evidence="1 2">
    <name type="scientific">Inconstantimicrobium mannanitabidum</name>
    <dbReference type="NCBI Taxonomy" id="1604901"/>
    <lineage>
        <taxon>Bacteria</taxon>
        <taxon>Bacillati</taxon>
        <taxon>Bacillota</taxon>
        <taxon>Clostridia</taxon>
        <taxon>Eubacteriales</taxon>
        <taxon>Clostridiaceae</taxon>
        <taxon>Inconstantimicrobium</taxon>
    </lineage>
</organism>
<dbReference type="EMBL" id="BROD01000001">
    <property type="protein sequence ID" value="GKX67031.1"/>
    <property type="molecule type" value="Genomic_DNA"/>
</dbReference>
<reference evidence="1" key="1">
    <citation type="journal article" date="2025" name="Int. J. Syst. Evol. Microbiol.">
        <title>Inconstantimicrobium mannanitabidum sp. nov., a novel member of the family Clostridiaceae isolated from anoxic soil under the treatment of reductive soil disinfestation.</title>
        <authorList>
            <person name="Ueki A."/>
            <person name="Tonouchi A."/>
            <person name="Honma S."/>
            <person name="Kaku N."/>
            <person name="Ueki K."/>
        </authorList>
    </citation>
    <scope>NUCLEOTIDE SEQUENCE</scope>
    <source>
        <strain evidence="1">TW13</strain>
    </source>
</reference>
<accession>A0ACB5RD63</accession>
<gene>
    <name evidence="1" type="ORF">rsdtw13_22890</name>
</gene>
<comment type="caution">
    <text evidence="1">The sequence shown here is derived from an EMBL/GenBank/DDBJ whole genome shotgun (WGS) entry which is preliminary data.</text>
</comment>
<protein>
    <submittedName>
        <fullName evidence="1">Uncharacterized protein</fullName>
    </submittedName>
</protein>
<keyword evidence="2" id="KW-1185">Reference proteome</keyword>
<name>A0ACB5RD63_9CLOT</name>
<dbReference type="Proteomes" id="UP001058074">
    <property type="component" value="Unassembled WGS sequence"/>
</dbReference>
<evidence type="ECO:0000313" key="2">
    <source>
        <dbReference type="Proteomes" id="UP001058074"/>
    </source>
</evidence>
<proteinExistence type="predicted"/>
<sequence>MQDINRFLDEEGKIKIWPMKKDMKLEILKYLATKFETNHYYKEKEINAIIEQWHSFGDYFLLRRGLVDYKLLCRTRDGSKYWKEEEKQNG</sequence>
<evidence type="ECO:0000313" key="1">
    <source>
        <dbReference type="EMBL" id="GKX67031.1"/>
    </source>
</evidence>